<dbReference type="CDD" id="cd00198">
    <property type="entry name" value="vWFA"/>
    <property type="match status" value="1"/>
</dbReference>
<feature type="domain" description="VWFA" evidence="2">
    <location>
        <begin position="92"/>
        <end position="277"/>
    </location>
</feature>
<keyword evidence="1" id="KW-0812">Transmembrane</keyword>
<sequence>MVFLTPFFLLGLLAALIPIAIHLIRKEKPPKLMFSTIRFLKKTSKKLILFQHIQQWLLLLLRSALIALLVFAFARPLFDQTVARLLDADPMSVVIMLDISMSMRYGDGFEEAKQAALDVIDDLTSGDEVALIGFSSSADIVRELSTDLDAVRSTVSDISEAGFGTTRYMPSLRLADQLLETSRYENRAIYMISDFQDVGMNSTEDGWKLAPGVAFTGIDVGSLESSNLVLTDVRSPVQLLEDAAEQQILARVRSTGTLYLQQGEVSLSIDGELVDTVQIDLADRSEEVVTFAVNFDSQGSHVGEVKVSGDSFNIDNSYHFTVDVLPKIRVLLVNGEASDNWFDDEGHWFNLAVSSAAQSPFIVETITPRALNAAVLGQNDVAVLLNVGDLSTGQAASIVDYVLSGGSLLLAPGDKVNPELFNRQFADISPATILGRGELGIDDYLVIADFDRRHPILSPLNGDWSARFQAHWSLAADEDADVLMQFDNTEPALVERAVGDGKVILFASALDLEWNNLALQGLFLPFVHETLRHLVQPAYKQRAYQVGDSFSLNPGGDASVVSATGPNGDVLIFNNENFVVTANTPGLIHAIVDGVELDYAVNILPEESNFSRVAVASLYDLIINPDTEPNQTREVRTEQLIAELERPQRVWWWVLCLVMLMLFAEALIANRTYR</sequence>
<dbReference type="EMBL" id="NVVJ01000018">
    <property type="protein sequence ID" value="PCJ25324.1"/>
    <property type="molecule type" value="Genomic_DNA"/>
</dbReference>
<keyword evidence="1" id="KW-1133">Transmembrane helix</keyword>
<feature type="transmembrane region" description="Helical" evidence="1">
    <location>
        <begin position="650"/>
        <end position="669"/>
    </location>
</feature>
<evidence type="ECO:0000313" key="4">
    <source>
        <dbReference type="Proteomes" id="UP000218327"/>
    </source>
</evidence>
<dbReference type="InterPro" id="IPR029062">
    <property type="entry name" value="Class_I_gatase-like"/>
</dbReference>
<dbReference type="PANTHER" id="PTHR37464:SF1">
    <property type="entry name" value="BLL2463 PROTEIN"/>
    <property type="match status" value="1"/>
</dbReference>
<proteinExistence type="predicted"/>
<evidence type="ECO:0000259" key="2">
    <source>
        <dbReference type="PROSITE" id="PS50234"/>
    </source>
</evidence>
<dbReference type="InterPro" id="IPR011933">
    <property type="entry name" value="Double_TM_dom"/>
</dbReference>
<evidence type="ECO:0000313" key="3">
    <source>
        <dbReference type="EMBL" id="PCJ25324.1"/>
    </source>
</evidence>
<dbReference type="Proteomes" id="UP000218327">
    <property type="component" value="Unassembled WGS sequence"/>
</dbReference>
<feature type="transmembrane region" description="Helical" evidence="1">
    <location>
        <begin position="6"/>
        <end position="24"/>
    </location>
</feature>
<dbReference type="InterPro" id="IPR036465">
    <property type="entry name" value="vWFA_dom_sf"/>
</dbReference>
<accession>A0A2A5B194</accession>
<dbReference type="InterPro" id="IPR002035">
    <property type="entry name" value="VWF_A"/>
</dbReference>
<dbReference type="NCBIfam" id="TIGR02226">
    <property type="entry name" value="two_anch"/>
    <property type="match status" value="1"/>
</dbReference>
<dbReference type="SUPFAM" id="SSF53300">
    <property type="entry name" value="vWA-like"/>
    <property type="match status" value="1"/>
</dbReference>
<dbReference type="Gene3D" id="3.40.50.410">
    <property type="entry name" value="von Willebrand factor, type A domain"/>
    <property type="match status" value="1"/>
</dbReference>
<gene>
    <name evidence="3" type="ORF">COA96_07570</name>
</gene>
<dbReference type="InterPro" id="IPR024163">
    <property type="entry name" value="Aerotolerance_reg_N"/>
</dbReference>
<protein>
    <recommendedName>
        <fullName evidence="2">VWFA domain-containing protein</fullName>
    </recommendedName>
</protein>
<comment type="caution">
    <text evidence="3">The sequence shown here is derived from an EMBL/GenBank/DDBJ whole genome shotgun (WGS) entry which is preliminary data.</text>
</comment>
<dbReference type="AlphaFoldDB" id="A0A2A5B194"/>
<dbReference type="SMART" id="SM00327">
    <property type="entry name" value="VWA"/>
    <property type="match status" value="1"/>
</dbReference>
<feature type="transmembrane region" description="Helical" evidence="1">
    <location>
        <begin position="56"/>
        <end position="74"/>
    </location>
</feature>
<evidence type="ECO:0000256" key="1">
    <source>
        <dbReference type="SAM" id="Phobius"/>
    </source>
</evidence>
<dbReference type="Pfam" id="PF13519">
    <property type="entry name" value="VWA_2"/>
    <property type="match status" value="1"/>
</dbReference>
<dbReference type="Gene3D" id="2.60.40.10">
    <property type="entry name" value="Immunoglobulins"/>
    <property type="match status" value="1"/>
</dbReference>
<dbReference type="InterPro" id="IPR013783">
    <property type="entry name" value="Ig-like_fold"/>
</dbReference>
<keyword evidence="1" id="KW-0472">Membrane</keyword>
<dbReference type="Pfam" id="PF07584">
    <property type="entry name" value="BatA"/>
    <property type="match status" value="1"/>
</dbReference>
<organism evidence="3 4">
    <name type="scientific">SAR86 cluster bacterium</name>
    <dbReference type="NCBI Taxonomy" id="2030880"/>
    <lineage>
        <taxon>Bacteria</taxon>
        <taxon>Pseudomonadati</taxon>
        <taxon>Pseudomonadota</taxon>
        <taxon>Gammaproteobacteria</taxon>
        <taxon>SAR86 cluster</taxon>
    </lineage>
</organism>
<dbReference type="PANTHER" id="PTHR37464">
    <property type="entry name" value="BLL2463 PROTEIN"/>
    <property type="match status" value="1"/>
</dbReference>
<dbReference type="SUPFAM" id="SSF52317">
    <property type="entry name" value="Class I glutamine amidotransferase-like"/>
    <property type="match status" value="1"/>
</dbReference>
<name>A0A2A5B194_9GAMM</name>
<reference evidence="4" key="1">
    <citation type="submission" date="2017-08" db="EMBL/GenBank/DDBJ databases">
        <title>A dynamic microbial community with high functional redundancy inhabits the cold, oxic subseafloor aquifer.</title>
        <authorList>
            <person name="Tully B.J."/>
            <person name="Wheat C.G."/>
            <person name="Glazer B.T."/>
            <person name="Huber J.A."/>
        </authorList>
    </citation>
    <scope>NUCLEOTIDE SEQUENCE [LARGE SCALE GENOMIC DNA]</scope>
</reference>
<dbReference type="PROSITE" id="PS50234">
    <property type="entry name" value="VWFA"/>
    <property type="match status" value="1"/>
</dbReference>
<dbReference type="Gene3D" id="3.40.50.880">
    <property type="match status" value="1"/>
</dbReference>